<reference evidence="2" key="2">
    <citation type="submission" date="2025-08" db="UniProtKB">
        <authorList>
            <consortium name="RefSeq"/>
        </authorList>
    </citation>
    <scope>IDENTIFICATION</scope>
    <source>
        <tissue evidence="2">Leaf</tissue>
    </source>
</reference>
<gene>
    <name evidence="2" type="primary">LOC107762286</name>
</gene>
<evidence type="ECO:0000313" key="2">
    <source>
        <dbReference type="RefSeq" id="XP_016436115.1"/>
    </source>
</evidence>
<accession>A0A1S3X7X4</accession>
<dbReference type="PANTHER" id="PTHR19446">
    <property type="entry name" value="REVERSE TRANSCRIPTASES"/>
    <property type="match status" value="1"/>
</dbReference>
<reference evidence="1" key="1">
    <citation type="journal article" date="2014" name="Nat. Commun.">
        <title>The tobacco genome sequence and its comparison with those of tomato and potato.</title>
        <authorList>
            <person name="Sierro N."/>
            <person name="Battey J.N."/>
            <person name="Ouadi S."/>
            <person name="Bakaher N."/>
            <person name="Bovet L."/>
            <person name="Willig A."/>
            <person name="Goepfert S."/>
            <person name="Peitsch M.C."/>
            <person name="Ivanov N.V."/>
        </authorList>
    </citation>
    <scope>NUCLEOTIDE SEQUENCE [LARGE SCALE GENOMIC DNA]</scope>
</reference>
<dbReference type="KEGG" id="nta:107762286"/>
<proteinExistence type="predicted"/>
<dbReference type="GeneID" id="107762286"/>
<dbReference type="Proteomes" id="UP000790787">
    <property type="component" value="Chromosome 14"/>
</dbReference>
<dbReference type="OrthoDB" id="6375694at2759"/>
<dbReference type="AlphaFoldDB" id="A0A1S3X7X4"/>
<keyword evidence="1" id="KW-1185">Reference proteome</keyword>
<sequence length="325" mass="38245">MTANCIREVAREVLGVSKGYSGGHRGDWWWNEEVQGKVKAKKATYLKLVESIDEEERRANKAGYKKARKEAKLAVTDAKNAVFSHLYEELGEKGGDKKLFRLAKARERKARNPDQVRCIKDEEGRVLMDEAMIKRRWKTYFHKLLNEDGDRYIVLGDLDHSKSRRDFRYCRCIKVEEVMGPMHKMNRGSATRPDEIPVEFWRFGGREGLERLIGLFNVIFKMKKMAEEWRWSMMITLYKNKAIHLIRRLVEQYRDMRKDLHMVIIDLEKAYDKVPRDVLWRCLEVKGILVAYISVIKDMYDGAKTRVKIVEGDSEHFLVVMGLHQ</sequence>
<organism evidence="1 2">
    <name type="scientific">Nicotiana tabacum</name>
    <name type="common">Common tobacco</name>
    <dbReference type="NCBI Taxonomy" id="4097"/>
    <lineage>
        <taxon>Eukaryota</taxon>
        <taxon>Viridiplantae</taxon>
        <taxon>Streptophyta</taxon>
        <taxon>Embryophyta</taxon>
        <taxon>Tracheophyta</taxon>
        <taxon>Spermatophyta</taxon>
        <taxon>Magnoliopsida</taxon>
        <taxon>eudicotyledons</taxon>
        <taxon>Gunneridae</taxon>
        <taxon>Pentapetalae</taxon>
        <taxon>asterids</taxon>
        <taxon>lamiids</taxon>
        <taxon>Solanales</taxon>
        <taxon>Solanaceae</taxon>
        <taxon>Nicotianoideae</taxon>
        <taxon>Nicotianeae</taxon>
        <taxon>Nicotiana</taxon>
    </lineage>
</organism>
<dbReference type="STRING" id="4097.A0A1S3X7X4"/>
<dbReference type="PaxDb" id="4097-A0A1S3X7X4"/>
<protein>
    <submittedName>
        <fullName evidence="2">Uncharacterized protein LOC107762286</fullName>
    </submittedName>
</protein>
<evidence type="ECO:0000313" key="1">
    <source>
        <dbReference type="Proteomes" id="UP000790787"/>
    </source>
</evidence>
<dbReference type="RefSeq" id="XP_016436115.1">
    <property type="nucleotide sequence ID" value="XM_016580629.1"/>
</dbReference>
<name>A0A1S3X7X4_TOBAC</name>